<evidence type="ECO:0000256" key="2">
    <source>
        <dbReference type="ARBA" id="ARBA00022692"/>
    </source>
</evidence>
<feature type="domain" description="HAMP" evidence="10">
    <location>
        <begin position="436"/>
        <end position="488"/>
    </location>
</feature>
<evidence type="ECO:0000256" key="8">
    <source>
        <dbReference type="SAM" id="Phobius"/>
    </source>
</evidence>
<dbReference type="SMART" id="SM00283">
    <property type="entry name" value="MA"/>
    <property type="match status" value="1"/>
</dbReference>
<accession>A0A5B9PEV3</accession>
<dbReference type="GO" id="GO:0071949">
    <property type="term" value="F:FAD binding"/>
    <property type="evidence" value="ECO:0007669"/>
    <property type="project" value="InterPro"/>
</dbReference>
<dbReference type="InterPro" id="IPR004089">
    <property type="entry name" value="MCPsignal_dom"/>
</dbReference>
<dbReference type="Proteomes" id="UP000322214">
    <property type="component" value="Chromosome"/>
</dbReference>
<reference evidence="12 13" key="1">
    <citation type="submission" date="2019-08" db="EMBL/GenBank/DDBJ databases">
        <title>Deep-cultivation of Planctomycetes and their phenomic and genomic characterization uncovers novel biology.</title>
        <authorList>
            <person name="Wiegand S."/>
            <person name="Jogler M."/>
            <person name="Boedeker C."/>
            <person name="Pinto D."/>
            <person name="Vollmers J."/>
            <person name="Rivas-Marin E."/>
            <person name="Kohn T."/>
            <person name="Peeters S.H."/>
            <person name="Heuer A."/>
            <person name="Rast P."/>
            <person name="Oberbeckmann S."/>
            <person name="Bunk B."/>
            <person name="Jeske O."/>
            <person name="Meyerdierks A."/>
            <person name="Storesund J.E."/>
            <person name="Kallscheuer N."/>
            <person name="Luecker S."/>
            <person name="Lage O.M."/>
            <person name="Pohl T."/>
            <person name="Merkel B.J."/>
            <person name="Hornburger P."/>
            <person name="Mueller R.-W."/>
            <person name="Bruemmer F."/>
            <person name="Labrenz M."/>
            <person name="Spormann A.M."/>
            <person name="Op den Camp H."/>
            <person name="Overmann J."/>
            <person name="Amann R."/>
            <person name="Jetten M.S.M."/>
            <person name="Mascher T."/>
            <person name="Medema M.H."/>
            <person name="Devos D.P."/>
            <person name="Kaster A.-K."/>
            <person name="Ovreas L."/>
            <person name="Rohde M."/>
            <person name="Galperin M.Y."/>
            <person name="Jogler C."/>
        </authorList>
    </citation>
    <scope>NUCLEOTIDE SEQUENCE [LARGE SCALE GENOMIC DNA]</scope>
    <source>
        <strain evidence="12 13">FC18</strain>
    </source>
</reference>
<feature type="domain" description="HAMP" evidence="10">
    <location>
        <begin position="494"/>
        <end position="545"/>
    </location>
</feature>
<dbReference type="Gene3D" id="6.10.340.10">
    <property type="match status" value="1"/>
</dbReference>
<dbReference type="SMART" id="SM00304">
    <property type="entry name" value="HAMP"/>
    <property type="match status" value="3"/>
</dbReference>
<dbReference type="CDD" id="cd06225">
    <property type="entry name" value="HAMP"/>
    <property type="match status" value="2"/>
</dbReference>
<dbReference type="RefSeq" id="WP_075084382.1">
    <property type="nucleotide sequence ID" value="NZ_CP042912.1"/>
</dbReference>
<keyword evidence="3 8" id="KW-1133">Transmembrane helix</keyword>
<dbReference type="PROSITE" id="PS50111">
    <property type="entry name" value="CHEMOTAXIS_TRANSDUC_2"/>
    <property type="match status" value="1"/>
</dbReference>
<dbReference type="InterPro" id="IPR003660">
    <property type="entry name" value="HAMP_dom"/>
</dbReference>
<comment type="subcellular location">
    <subcellularLocation>
        <location evidence="1">Membrane</location>
        <topology evidence="1">Multi-pass membrane protein</topology>
    </subcellularLocation>
</comment>
<dbReference type="GO" id="GO:0016020">
    <property type="term" value="C:membrane"/>
    <property type="evidence" value="ECO:0007669"/>
    <property type="project" value="InterPro"/>
</dbReference>
<evidence type="ECO:0000256" key="1">
    <source>
        <dbReference type="ARBA" id="ARBA00004141"/>
    </source>
</evidence>
<dbReference type="PANTHER" id="PTHR32089:SF119">
    <property type="entry name" value="METHYL-ACCEPTING CHEMOTAXIS PROTEIN CTPL"/>
    <property type="match status" value="1"/>
</dbReference>
<dbReference type="CDD" id="cd11386">
    <property type="entry name" value="MCP_signal"/>
    <property type="match status" value="1"/>
</dbReference>
<dbReference type="InterPro" id="IPR036046">
    <property type="entry name" value="Acylphosphatase-like_dom_sf"/>
</dbReference>
<organism evidence="12 13">
    <name type="scientific">Mariniblastus fucicola</name>
    <dbReference type="NCBI Taxonomy" id="980251"/>
    <lineage>
        <taxon>Bacteria</taxon>
        <taxon>Pseudomonadati</taxon>
        <taxon>Planctomycetota</taxon>
        <taxon>Planctomycetia</taxon>
        <taxon>Pirellulales</taxon>
        <taxon>Pirellulaceae</taxon>
        <taxon>Mariniblastus</taxon>
    </lineage>
</organism>
<keyword evidence="4 8" id="KW-0472">Membrane</keyword>
<keyword evidence="5 7" id="KW-0807">Transducer</keyword>
<evidence type="ECO:0000256" key="7">
    <source>
        <dbReference type="PROSITE-ProRule" id="PRU00284"/>
    </source>
</evidence>
<dbReference type="OrthoDB" id="1672921at2"/>
<dbReference type="KEGG" id="mff:MFFC18_12890"/>
<feature type="domain" description="BLUF" evidence="11">
    <location>
        <begin position="855"/>
        <end position="946"/>
    </location>
</feature>
<dbReference type="GO" id="GO:0009882">
    <property type="term" value="F:blue light photoreceptor activity"/>
    <property type="evidence" value="ECO:0007669"/>
    <property type="project" value="InterPro"/>
</dbReference>
<keyword evidence="2 8" id="KW-0812">Transmembrane</keyword>
<dbReference type="AlphaFoldDB" id="A0A5B9PEV3"/>
<dbReference type="Pfam" id="PF00672">
    <property type="entry name" value="HAMP"/>
    <property type="match status" value="1"/>
</dbReference>
<dbReference type="Gene3D" id="1.10.287.950">
    <property type="entry name" value="Methyl-accepting chemotaxis protein"/>
    <property type="match status" value="1"/>
</dbReference>
<dbReference type="SMART" id="SM01034">
    <property type="entry name" value="BLUF"/>
    <property type="match status" value="1"/>
</dbReference>
<evidence type="ECO:0000256" key="3">
    <source>
        <dbReference type="ARBA" id="ARBA00022989"/>
    </source>
</evidence>
<dbReference type="SUPFAM" id="SSF58104">
    <property type="entry name" value="Methyl-accepting chemotaxis protein (MCP) signaling domain"/>
    <property type="match status" value="1"/>
</dbReference>
<evidence type="ECO:0000313" key="12">
    <source>
        <dbReference type="EMBL" id="QEG21433.1"/>
    </source>
</evidence>
<dbReference type="STRING" id="980251.GCA_001642875_01586"/>
<name>A0A5B9PEV3_9BACT</name>
<dbReference type="Gene3D" id="3.30.70.100">
    <property type="match status" value="1"/>
</dbReference>
<dbReference type="SUPFAM" id="SSF54975">
    <property type="entry name" value="Acylphosphatase/BLUF domain-like"/>
    <property type="match status" value="1"/>
</dbReference>
<keyword evidence="13" id="KW-1185">Reference proteome</keyword>
<evidence type="ECO:0000256" key="6">
    <source>
        <dbReference type="ARBA" id="ARBA00029447"/>
    </source>
</evidence>
<dbReference type="PROSITE" id="PS50925">
    <property type="entry name" value="BLUF"/>
    <property type="match status" value="1"/>
</dbReference>
<dbReference type="PANTHER" id="PTHR32089">
    <property type="entry name" value="METHYL-ACCEPTING CHEMOTAXIS PROTEIN MCPB"/>
    <property type="match status" value="1"/>
</dbReference>
<feature type="transmembrane region" description="Helical" evidence="8">
    <location>
        <begin position="24"/>
        <end position="44"/>
    </location>
</feature>
<protein>
    <submittedName>
        <fullName evidence="12">Methyl-accepting chemotaxis protein McpB</fullName>
    </submittedName>
</protein>
<evidence type="ECO:0000313" key="13">
    <source>
        <dbReference type="Proteomes" id="UP000322214"/>
    </source>
</evidence>
<evidence type="ECO:0000256" key="4">
    <source>
        <dbReference type="ARBA" id="ARBA00023136"/>
    </source>
</evidence>
<dbReference type="PROSITE" id="PS50885">
    <property type="entry name" value="HAMP"/>
    <property type="match status" value="2"/>
</dbReference>
<dbReference type="InterPro" id="IPR007024">
    <property type="entry name" value="BLUF_domain"/>
</dbReference>
<evidence type="ECO:0000259" key="9">
    <source>
        <dbReference type="PROSITE" id="PS50111"/>
    </source>
</evidence>
<dbReference type="Pfam" id="PF04940">
    <property type="entry name" value="BLUF"/>
    <property type="match status" value="1"/>
</dbReference>
<evidence type="ECO:0000259" key="11">
    <source>
        <dbReference type="PROSITE" id="PS50925"/>
    </source>
</evidence>
<evidence type="ECO:0000256" key="5">
    <source>
        <dbReference type="ARBA" id="ARBA00023224"/>
    </source>
</evidence>
<gene>
    <name evidence="12" type="primary">mcpB</name>
    <name evidence="12" type="ORF">MFFC18_12890</name>
</gene>
<dbReference type="EMBL" id="CP042912">
    <property type="protein sequence ID" value="QEG21433.1"/>
    <property type="molecule type" value="Genomic_DNA"/>
</dbReference>
<feature type="domain" description="Methyl-accepting transducer" evidence="9">
    <location>
        <begin position="550"/>
        <end position="786"/>
    </location>
</feature>
<dbReference type="Pfam" id="PF00015">
    <property type="entry name" value="MCPsignal"/>
    <property type="match status" value="1"/>
</dbReference>
<comment type="similarity">
    <text evidence="6">Belongs to the methyl-accepting chemotaxis (MCP) protein family.</text>
</comment>
<evidence type="ECO:0000259" key="10">
    <source>
        <dbReference type="PROSITE" id="PS50885"/>
    </source>
</evidence>
<proteinExistence type="inferred from homology"/>
<sequence length="995" mass="108675">MATKSSFTENGLFKFFGKTIQRKLVALLIAVGLLPMLAVAISMYQSTSDGLFNKSFAQLEAIKTIKANQVSDYFGFIDKQIRTFSEDIAVVDAMKAFPGAEKTARTEVGATDDDLAKMEQHLRGYYTDKFGAEYGSRNDGAAPPTDEQFQPLDKDSIYLQYQYISANPNPLGSKEVLDAAEDGTAYGKLHAKFHPMVRSYLQKFGYYDIFLCDLESGDIVYSVFKELDFTTSLKDGPYAETNFGRAFQLAAEAKSAEEVFLVDYEEYVPSYNDAASFISSPIYDGDKKIGVAIFQMPIDKIAAIMGERTGMGESGETYAVGTDMLLRNDSRFTPDTMMNPEYVINTKAVQEAFKGNSGLEVIDDYRGVPVLSAWSPVTIYDGIPGRAEPITWALMSEIDDAEVREPLGFMTVAQTGLVWIIGAILGGGLLIWFVARGITQQAASIKEMLGNVGIGLLDARAEKITNDELGDVAEALNAMSETTLSLIESDEKRQGVQQSIEELIGEMEQIAGGNLAVNADVKEDITGTIAGTVNHMTEQLRMIVQQVQNATYMVTSSADEIADQSTQLSQDNEQQAQDIETTSAEVLQITGQFQNVARKTEESVQVAQQARESANRGYKAVTDTVDGMDRIREQVQTTSKRIKRLGESSQEVGEIVQLISDIADRTSILALNASIQASMAGDAGQGFAVVAEEVERLAERSTDATKQISTLIKAIQTGTSEAISDMEEATREVVEGSQLATQAGQTLAEINEVSQQLETSIKQVSDSALEQAAAATRIASTMNNISTTTKQSAEKSRSATEQVTALATLANQLGDSVSRFQLEQGEDQAYTVMNQVNEMSEIASSATRSTANTTLTRLVYTSVRTASCNDAAVEDIVASAQRNNPPLDLTGVLFHTKNRFLQVLEGPHDNVMETYEKIVEDTRHRSALVRFCEPIQQRHFGNWGMGSSFVEQELMHGSEIDRAVYDAVVHGDTDSFGDSGMDVLKDFLNNATQRV</sequence>